<comment type="caution">
    <text evidence="2">The sequence shown here is derived from an EMBL/GenBank/DDBJ whole genome shotgun (WGS) entry which is preliminary data.</text>
</comment>
<accession>A0AAD6L6W0</accession>
<dbReference type="InterPro" id="IPR051824">
    <property type="entry name" value="LRR_Rcpt-Like_S/T_Kinase"/>
</dbReference>
<dbReference type="AlphaFoldDB" id="A0AAD6L6W0"/>
<evidence type="ECO:0000256" key="1">
    <source>
        <dbReference type="ARBA" id="ARBA00004479"/>
    </source>
</evidence>
<protein>
    <submittedName>
        <fullName evidence="2">Uncharacterized protein</fullName>
    </submittedName>
</protein>
<gene>
    <name evidence="2" type="ORF">NC653_040589</name>
</gene>
<evidence type="ECO:0000313" key="2">
    <source>
        <dbReference type="EMBL" id="KAJ6951243.1"/>
    </source>
</evidence>
<dbReference type="Gene3D" id="3.80.10.10">
    <property type="entry name" value="Ribonuclease Inhibitor"/>
    <property type="match status" value="1"/>
</dbReference>
<sequence>MEAMPEPSLIRKEIVLSMLAADTNLASYNITPTMPAELGKLVNLTDMRMNDNNFSGKLPAIISNEHSHIQASSLEGTIPSSTASLTRLSDLRRLVTYRKRVFFPASVCRNWNVVAIETGTVAGAVYVALLVLELRDLDLQTGLFTLKQMKAATKNFNAANNVGEGVFASVFKAKEYEKCSKTIQDLSMNRQQENYNKQD</sequence>
<keyword evidence="3" id="KW-1185">Reference proteome</keyword>
<evidence type="ECO:0000313" key="3">
    <source>
        <dbReference type="Proteomes" id="UP001164929"/>
    </source>
</evidence>
<dbReference type="EMBL" id="JAQIZT010000019">
    <property type="protein sequence ID" value="KAJ6951243.1"/>
    <property type="molecule type" value="Genomic_DNA"/>
</dbReference>
<dbReference type="Proteomes" id="UP001164929">
    <property type="component" value="Chromosome 19"/>
</dbReference>
<organism evidence="2 3">
    <name type="scientific">Populus alba x Populus x berolinensis</name>
    <dbReference type="NCBI Taxonomy" id="444605"/>
    <lineage>
        <taxon>Eukaryota</taxon>
        <taxon>Viridiplantae</taxon>
        <taxon>Streptophyta</taxon>
        <taxon>Embryophyta</taxon>
        <taxon>Tracheophyta</taxon>
        <taxon>Spermatophyta</taxon>
        <taxon>Magnoliopsida</taxon>
        <taxon>eudicotyledons</taxon>
        <taxon>Gunneridae</taxon>
        <taxon>Pentapetalae</taxon>
        <taxon>rosids</taxon>
        <taxon>fabids</taxon>
        <taxon>Malpighiales</taxon>
        <taxon>Salicaceae</taxon>
        <taxon>Saliceae</taxon>
        <taxon>Populus</taxon>
    </lineage>
</organism>
<reference evidence="2" key="1">
    <citation type="journal article" date="2023" name="Mol. Ecol. Resour.">
        <title>Chromosome-level genome assembly of a triploid poplar Populus alba 'Berolinensis'.</title>
        <authorList>
            <person name="Chen S."/>
            <person name="Yu Y."/>
            <person name="Wang X."/>
            <person name="Wang S."/>
            <person name="Zhang T."/>
            <person name="Zhou Y."/>
            <person name="He R."/>
            <person name="Meng N."/>
            <person name="Wang Y."/>
            <person name="Liu W."/>
            <person name="Liu Z."/>
            <person name="Liu J."/>
            <person name="Guo Q."/>
            <person name="Huang H."/>
            <person name="Sederoff R.R."/>
            <person name="Wang G."/>
            <person name="Qu G."/>
            <person name="Chen S."/>
        </authorList>
    </citation>
    <scope>NUCLEOTIDE SEQUENCE</scope>
    <source>
        <strain evidence="2">SC-2020</strain>
    </source>
</reference>
<dbReference type="PANTHER" id="PTHR48006">
    <property type="entry name" value="LEUCINE-RICH REPEAT-CONTAINING PROTEIN DDB_G0281931-RELATED"/>
    <property type="match status" value="1"/>
</dbReference>
<dbReference type="Gene3D" id="3.30.200.20">
    <property type="entry name" value="Phosphorylase Kinase, domain 1"/>
    <property type="match status" value="1"/>
</dbReference>
<dbReference type="PANTHER" id="PTHR48006:SF68">
    <property type="entry name" value="PROTEIN KINASE DOMAIN-CONTAINING PROTEIN"/>
    <property type="match status" value="1"/>
</dbReference>
<dbReference type="GO" id="GO:0016020">
    <property type="term" value="C:membrane"/>
    <property type="evidence" value="ECO:0007669"/>
    <property type="project" value="UniProtKB-SubCell"/>
</dbReference>
<dbReference type="SUPFAM" id="SSF52058">
    <property type="entry name" value="L domain-like"/>
    <property type="match status" value="1"/>
</dbReference>
<name>A0AAD6L6W0_9ROSI</name>
<dbReference type="InterPro" id="IPR032675">
    <property type="entry name" value="LRR_dom_sf"/>
</dbReference>
<proteinExistence type="predicted"/>
<comment type="subcellular location">
    <subcellularLocation>
        <location evidence="1">Membrane</location>
        <topology evidence="1">Single-pass type I membrane protein</topology>
    </subcellularLocation>
</comment>